<dbReference type="PROSITE" id="PS51273">
    <property type="entry name" value="GATASE_TYPE_1"/>
    <property type="match status" value="1"/>
</dbReference>
<dbReference type="Pfam" id="PF00117">
    <property type="entry name" value="GATase"/>
    <property type="match status" value="1"/>
</dbReference>
<proteinExistence type="predicted"/>
<evidence type="ECO:0000313" key="2">
    <source>
        <dbReference type="EMBL" id="STO96314.1"/>
    </source>
</evidence>
<sequence>MQPFIAISQRLATAAHNEVRECLASEWGSFFARNLASYLPLPLAYHIPFSQYAPFVQGVILSGGNDLALFCDDYLSRTRDSYERDLLEHCVKKRIPVLGICRGAQMIAQYFSCEIAPLQGHIGSHKLHAQGQEFRVNSFHNYGVMSLSSELESIALASDGSIEGFRHERLPIFGVMWHIERSGGMEYQGLWQRFLQALKERE</sequence>
<dbReference type="GO" id="GO:0005829">
    <property type="term" value="C:cytosol"/>
    <property type="evidence" value="ECO:0007669"/>
    <property type="project" value="TreeGrafter"/>
</dbReference>
<protein>
    <submittedName>
        <fullName evidence="2">Para-aminobenzoate synthase glutamine amidotransferase component II</fullName>
        <ecNumber evidence="2">4.1.3.-</ecNumber>
    </submittedName>
</protein>
<dbReference type="GO" id="GO:0016811">
    <property type="term" value="F:hydrolase activity, acting on carbon-nitrogen (but not peptide) bonds, in linear amides"/>
    <property type="evidence" value="ECO:0007669"/>
    <property type="project" value="InterPro"/>
</dbReference>
<dbReference type="NCBIfam" id="NF045546">
    <property type="entry name" value="GCDPHdlase"/>
    <property type="match status" value="1"/>
</dbReference>
<dbReference type="Gene3D" id="3.40.50.880">
    <property type="match status" value="1"/>
</dbReference>
<evidence type="ECO:0000313" key="3">
    <source>
        <dbReference type="Proteomes" id="UP000254841"/>
    </source>
</evidence>
<keyword evidence="2" id="KW-0315">Glutamine amidotransferase</keyword>
<dbReference type="InterPro" id="IPR054647">
    <property type="entry name" value="GCDPHdlase"/>
</dbReference>
<dbReference type="OrthoDB" id="9813383at2"/>
<name>A0A377J258_9HELI</name>
<evidence type="ECO:0000259" key="1">
    <source>
        <dbReference type="Pfam" id="PF00117"/>
    </source>
</evidence>
<dbReference type="PANTHER" id="PTHR43235:SF1">
    <property type="entry name" value="GLUTAMINE AMIDOTRANSFERASE PB2B2.05-RELATED"/>
    <property type="match status" value="1"/>
</dbReference>
<dbReference type="GO" id="GO:0016740">
    <property type="term" value="F:transferase activity"/>
    <property type="evidence" value="ECO:0007669"/>
    <property type="project" value="UniProtKB-KW"/>
</dbReference>
<dbReference type="AlphaFoldDB" id="A0A377J258"/>
<reference evidence="2 3" key="1">
    <citation type="submission" date="2018-06" db="EMBL/GenBank/DDBJ databases">
        <authorList>
            <consortium name="Pathogen Informatics"/>
            <person name="Doyle S."/>
        </authorList>
    </citation>
    <scope>NUCLEOTIDE SEQUENCE [LARGE SCALE GENOMIC DNA]</scope>
    <source>
        <strain evidence="2 3">NCTC12410</strain>
    </source>
</reference>
<keyword evidence="2" id="KW-0808">Transferase</keyword>
<dbReference type="SUPFAM" id="SSF52317">
    <property type="entry name" value="Class I glutamine amidotransferase-like"/>
    <property type="match status" value="1"/>
</dbReference>
<dbReference type="InterPro" id="IPR029062">
    <property type="entry name" value="Class_I_gatase-like"/>
</dbReference>
<accession>A0A377J258</accession>
<dbReference type="GO" id="GO:0016829">
    <property type="term" value="F:lyase activity"/>
    <property type="evidence" value="ECO:0007669"/>
    <property type="project" value="UniProtKB-KW"/>
</dbReference>
<feature type="domain" description="Glutamine amidotransferase" evidence="1">
    <location>
        <begin position="83"/>
        <end position="194"/>
    </location>
</feature>
<dbReference type="InterPro" id="IPR017926">
    <property type="entry name" value="GATASE"/>
</dbReference>
<dbReference type="EMBL" id="UGHV01000001">
    <property type="protein sequence ID" value="STO96314.1"/>
    <property type="molecule type" value="Genomic_DNA"/>
</dbReference>
<dbReference type="EC" id="4.1.3.-" evidence="2"/>
<dbReference type="PANTHER" id="PTHR43235">
    <property type="entry name" value="GLUTAMINE AMIDOTRANSFERASE PB2B2.05-RELATED"/>
    <property type="match status" value="1"/>
</dbReference>
<keyword evidence="2" id="KW-0456">Lyase</keyword>
<dbReference type="RefSeq" id="WP_115012246.1">
    <property type="nucleotide sequence ID" value="NZ_UGHV01000001.1"/>
</dbReference>
<gene>
    <name evidence="2" type="primary">pabA_1</name>
    <name evidence="2" type="ORF">NCTC12410_00123</name>
</gene>
<organism evidence="2 3">
    <name type="scientific">Helicobacter canis</name>
    <dbReference type="NCBI Taxonomy" id="29419"/>
    <lineage>
        <taxon>Bacteria</taxon>
        <taxon>Pseudomonadati</taxon>
        <taxon>Campylobacterota</taxon>
        <taxon>Epsilonproteobacteria</taxon>
        <taxon>Campylobacterales</taxon>
        <taxon>Helicobacteraceae</taxon>
        <taxon>Helicobacter</taxon>
    </lineage>
</organism>
<dbReference type="InterPro" id="IPR044668">
    <property type="entry name" value="PuuD-like"/>
</dbReference>
<dbReference type="Proteomes" id="UP000254841">
    <property type="component" value="Unassembled WGS sequence"/>
</dbReference>